<dbReference type="RefSeq" id="WP_265767375.1">
    <property type="nucleotide sequence ID" value="NZ_JAGGJA010000014.1"/>
</dbReference>
<evidence type="ECO:0000256" key="3">
    <source>
        <dbReference type="ARBA" id="ARBA00022989"/>
    </source>
</evidence>
<sequence>MKPKNKRRILTTIRFILGIIFLVSGIGKLISGSEAQYLVELLATEFYWLIEYSSFIVITTSIIELVIAVFLLWGRYLKWALSAMLLMLIGFSSVLFHFYLQGMNVEGCGCFGAFGFSSGLEFTLIRNVVMMLLVIVAFVLTNSDNG</sequence>
<evidence type="ECO:0000256" key="4">
    <source>
        <dbReference type="ARBA" id="ARBA00023136"/>
    </source>
</evidence>
<comment type="caution">
    <text evidence="7">The sequence shown here is derived from an EMBL/GenBank/DDBJ whole genome shotgun (WGS) entry which is preliminary data.</text>
</comment>
<evidence type="ECO:0000256" key="2">
    <source>
        <dbReference type="ARBA" id="ARBA00022692"/>
    </source>
</evidence>
<evidence type="ECO:0000313" key="8">
    <source>
        <dbReference type="Proteomes" id="UP001207918"/>
    </source>
</evidence>
<keyword evidence="4 5" id="KW-0472">Membrane</keyword>
<feature type="transmembrane region" description="Helical" evidence="5">
    <location>
        <begin position="12"/>
        <end position="32"/>
    </location>
</feature>
<keyword evidence="8" id="KW-1185">Reference proteome</keyword>
<feature type="transmembrane region" description="Helical" evidence="5">
    <location>
        <begin position="80"/>
        <end position="100"/>
    </location>
</feature>
<reference evidence="7 8" key="1">
    <citation type="submission" date="2021-03" db="EMBL/GenBank/DDBJ databases">
        <title>Aliifodinibius sp. nov., a new bacterium isolated from saline soil.</title>
        <authorList>
            <person name="Galisteo C."/>
            <person name="De La Haba R."/>
            <person name="Sanchez-Porro C."/>
            <person name="Ventosa A."/>
        </authorList>
    </citation>
    <scope>NUCLEOTIDE SEQUENCE [LARGE SCALE GENOMIC DNA]</scope>
    <source>
        <strain evidence="7 8">1BSP15-2V2</strain>
    </source>
</reference>
<evidence type="ECO:0000259" key="6">
    <source>
        <dbReference type="Pfam" id="PF07291"/>
    </source>
</evidence>
<dbReference type="EMBL" id="JAGGJA010000014">
    <property type="protein sequence ID" value="MCW9708589.1"/>
    <property type="molecule type" value="Genomic_DNA"/>
</dbReference>
<protein>
    <submittedName>
        <fullName evidence="7">DoxX family membrane protein</fullName>
    </submittedName>
</protein>
<proteinExistence type="predicted"/>
<evidence type="ECO:0000256" key="5">
    <source>
        <dbReference type="SAM" id="Phobius"/>
    </source>
</evidence>
<dbReference type="Proteomes" id="UP001207918">
    <property type="component" value="Unassembled WGS sequence"/>
</dbReference>
<gene>
    <name evidence="7" type="ORF">J6I44_17135</name>
</gene>
<feature type="transmembrane region" description="Helical" evidence="5">
    <location>
        <begin position="120"/>
        <end position="140"/>
    </location>
</feature>
<keyword evidence="3 5" id="KW-1133">Transmembrane helix</keyword>
<evidence type="ECO:0000256" key="1">
    <source>
        <dbReference type="ARBA" id="ARBA00004141"/>
    </source>
</evidence>
<feature type="domain" description="Methylamine utilisation protein MauE" evidence="6">
    <location>
        <begin position="8"/>
        <end position="139"/>
    </location>
</feature>
<comment type="subcellular location">
    <subcellularLocation>
        <location evidence="1">Membrane</location>
        <topology evidence="1">Multi-pass membrane protein</topology>
    </subcellularLocation>
</comment>
<organism evidence="7 8">
    <name type="scientific">Fodinibius salsisoli</name>
    <dbReference type="NCBI Taxonomy" id="2820877"/>
    <lineage>
        <taxon>Bacteria</taxon>
        <taxon>Pseudomonadati</taxon>
        <taxon>Balneolota</taxon>
        <taxon>Balneolia</taxon>
        <taxon>Balneolales</taxon>
        <taxon>Balneolaceae</taxon>
        <taxon>Fodinibius</taxon>
    </lineage>
</organism>
<feature type="transmembrane region" description="Helical" evidence="5">
    <location>
        <begin position="52"/>
        <end position="73"/>
    </location>
</feature>
<keyword evidence="2 5" id="KW-0812">Transmembrane</keyword>
<accession>A0ABT3PRU7</accession>
<dbReference type="Pfam" id="PF07291">
    <property type="entry name" value="MauE"/>
    <property type="match status" value="1"/>
</dbReference>
<name>A0ABT3PRU7_9BACT</name>
<dbReference type="InterPro" id="IPR009908">
    <property type="entry name" value="Methylamine_util_MauE"/>
</dbReference>
<evidence type="ECO:0000313" key="7">
    <source>
        <dbReference type="EMBL" id="MCW9708589.1"/>
    </source>
</evidence>